<proteinExistence type="predicted"/>
<evidence type="ECO:0000313" key="1">
    <source>
        <dbReference type="EMBL" id="KKS13971.1"/>
    </source>
</evidence>
<dbReference type="EMBL" id="LCBN01000011">
    <property type="protein sequence ID" value="KKS13971.1"/>
    <property type="molecule type" value="Genomic_DNA"/>
</dbReference>
<dbReference type="Proteomes" id="UP000034753">
    <property type="component" value="Unassembled WGS sequence"/>
</dbReference>
<accession>A0A0G0YWB8</accession>
<evidence type="ECO:0000313" key="2">
    <source>
        <dbReference type="Proteomes" id="UP000034753"/>
    </source>
</evidence>
<dbReference type="AlphaFoldDB" id="A0A0G0YWB8"/>
<sequence>MDGQTAQDMAEKMKEMITHLNEHIQYPASKQQIMEACNNMADVPEKDRMWLDEKLPEQTYQNVDEIKKVLMPETAA</sequence>
<comment type="caution">
    <text evidence="1">The sequence shown here is derived from an EMBL/GenBank/DDBJ whole genome shotgun (WGS) entry which is preliminary data.</text>
</comment>
<organism evidence="1 2">
    <name type="scientific">Candidatus Daviesbacteria bacterium GW2011_GWB1_41_5</name>
    <dbReference type="NCBI Taxonomy" id="1618429"/>
    <lineage>
        <taxon>Bacteria</taxon>
        <taxon>Candidatus Daviesiibacteriota</taxon>
    </lineage>
</organism>
<name>A0A0G0YWB8_9BACT</name>
<evidence type="ECO:0008006" key="3">
    <source>
        <dbReference type="Google" id="ProtNLM"/>
    </source>
</evidence>
<gene>
    <name evidence="1" type="ORF">UU67_C0011G0010</name>
</gene>
<reference evidence="1 2" key="1">
    <citation type="journal article" date="2015" name="Nature">
        <title>rRNA introns, odd ribosomes, and small enigmatic genomes across a large radiation of phyla.</title>
        <authorList>
            <person name="Brown C.T."/>
            <person name="Hug L.A."/>
            <person name="Thomas B.C."/>
            <person name="Sharon I."/>
            <person name="Castelle C.J."/>
            <person name="Singh A."/>
            <person name="Wilkins M.J."/>
            <person name="Williams K.H."/>
            <person name="Banfield J.F."/>
        </authorList>
    </citation>
    <scope>NUCLEOTIDE SEQUENCE [LARGE SCALE GENOMIC DNA]</scope>
</reference>
<protein>
    <recommendedName>
        <fullName evidence="3">DUF2795 domain-containing protein</fullName>
    </recommendedName>
</protein>